<evidence type="ECO:0000256" key="8">
    <source>
        <dbReference type="ARBA" id="ARBA00023136"/>
    </source>
</evidence>
<name>A0A1I1FZB4_9ACTN</name>
<evidence type="ECO:0000256" key="2">
    <source>
        <dbReference type="ARBA" id="ARBA00022475"/>
    </source>
</evidence>
<comment type="pathway">
    <text evidence="9">Protein modification; lipoprotein biosynthesis (signal peptide cleavage).</text>
</comment>
<proteinExistence type="inferred from homology"/>
<feature type="transmembrane region" description="Helical" evidence="9">
    <location>
        <begin position="87"/>
        <end position="107"/>
    </location>
</feature>
<accession>A0A1I1FZB4</accession>
<dbReference type="EMBL" id="FOLB01000003">
    <property type="protein sequence ID" value="SFC04372.1"/>
    <property type="molecule type" value="Genomic_DNA"/>
</dbReference>
<keyword evidence="4 9" id="KW-0812">Transmembrane</keyword>
<dbReference type="GO" id="GO:0005886">
    <property type="term" value="C:plasma membrane"/>
    <property type="evidence" value="ECO:0007669"/>
    <property type="project" value="UniProtKB-SubCell"/>
</dbReference>
<comment type="caution">
    <text evidence="9">Lacks conserved residue(s) required for the propagation of feature annotation.</text>
</comment>
<comment type="subcellular location">
    <subcellularLocation>
        <location evidence="9">Cell membrane</location>
        <topology evidence="9">Multi-pass membrane protein</topology>
    </subcellularLocation>
</comment>
<evidence type="ECO:0000256" key="7">
    <source>
        <dbReference type="ARBA" id="ARBA00022989"/>
    </source>
</evidence>
<dbReference type="PRINTS" id="PR00781">
    <property type="entry name" value="LIPOSIGPTASE"/>
</dbReference>
<feature type="active site" evidence="9">
    <location>
        <position position="133"/>
    </location>
</feature>
<dbReference type="PANTHER" id="PTHR33695">
    <property type="entry name" value="LIPOPROTEIN SIGNAL PEPTIDASE"/>
    <property type="match status" value="1"/>
</dbReference>
<dbReference type="AlphaFoldDB" id="A0A1I1FZB4"/>
<keyword evidence="6 9" id="KW-0378">Hydrolase</keyword>
<dbReference type="RefSeq" id="WP_091121209.1">
    <property type="nucleotide sequence ID" value="NZ_FOLB01000003.1"/>
</dbReference>
<evidence type="ECO:0000256" key="9">
    <source>
        <dbReference type="HAMAP-Rule" id="MF_00161"/>
    </source>
</evidence>
<dbReference type="EC" id="3.4.23.36" evidence="9"/>
<evidence type="ECO:0000313" key="11">
    <source>
        <dbReference type="EMBL" id="SFC04372.1"/>
    </source>
</evidence>
<feature type="active site" evidence="9">
    <location>
        <position position="119"/>
    </location>
</feature>
<evidence type="ECO:0000256" key="5">
    <source>
        <dbReference type="ARBA" id="ARBA00022750"/>
    </source>
</evidence>
<feature type="transmembrane region" description="Helical" evidence="9">
    <location>
        <begin position="127"/>
        <end position="148"/>
    </location>
</feature>
<dbReference type="HAMAP" id="MF_00161">
    <property type="entry name" value="LspA"/>
    <property type="match status" value="1"/>
</dbReference>
<dbReference type="OrthoDB" id="4308908at2"/>
<keyword evidence="7 9" id="KW-1133">Transmembrane helix</keyword>
<dbReference type="Pfam" id="PF01252">
    <property type="entry name" value="Peptidase_A8"/>
    <property type="match status" value="1"/>
</dbReference>
<organism evidence="11 12">
    <name type="scientific">Nocardioides terrae</name>
    <dbReference type="NCBI Taxonomy" id="574651"/>
    <lineage>
        <taxon>Bacteria</taxon>
        <taxon>Bacillati</taxon>
        <taxon>Actinomycetota</taxon>
        <taxon>Actinomycetes</taxon>
        <taxon>Propionibacteriales</taxon>
        <taxon>Nocardioidaceae</taxon>
        <taxon>Nocardioides</taxon>
    </lineage>
</organism>
<keyword evidence="3 9" id="KW-0645">Protease</keyword>
<dbReference type="PANTHER" id="PTHR33695:SF1">
    <property type="entry name" value="LIPOPROTEIN SIGNAL PEPTIDASE"/>
    <property type="match status" value="1"/>
</dbReference>
<dbReference type="UniPathway" id="UPA00665"/>
<dbReference type="NCBIfam" id="TIGR00077">
    <property type="entry name" value="lspA"/>
    <property type="match status" value="1"/>
</dbReference>
<comment type="function">
    <text evidence="9">This protein specifically catalyzes the removal of signal peptides from prolipoproteins.</text>
</comment>
<evidence type="ECO:0000256" key="3">
    <source>
        <dbReference type="ARBA" id="ARBA00022670"/>
    </source>
</evidence>
<gene>
    <name evidence="9" type="primary">lspA</name>
    <name evidence="11" type="ORF">SAMN04487968_103180</name>
</gene>
<keyword evidence="12" id="KW-1185">Reference proteome</keyword>
<sequence>MGYRALVALAWLVGLGIDQATKALAVDRLTDEDDVRVVGSLLQLHLTRNAGAAFSTGTQFTVVLSCLAAVATVVVAVIALRARTTVWALALGLLLAGITGNLADRVFRAPGTLRGEVIDFLMLPHWPVFNVADICITVAAALIVLQAFRGIRLDGRREDRS</sequence>
<evidence type="ECO:0000313" key="12">
    <source>
        <dbReference type="Proteomes" id="UP000198832"/>
    </source>
</evidence>
<keyword evidence="8 9" id="KW-0472">Membrane</keyword>
<comment type="catalytic activity">
    <reaction evidence="9">
        <text>Release of signal peptides from bacterial membrane prolipoproteins. Hydrolyzes -Xaa-Yaa-Zaa-|-(S,diacylglyceryl)Cys-, in which Xaa is hydrophobic (preferably Leu), and Yaa (Ala or Ser) and Zaa (Gly or Ala) have small, neutral side chains.</text>
        <dbReference type="EC" id="3.4.23.36"/>
    </reaction>
</comment>
<evidence type="ECO:0000256" key="6">
    <source>
        <dbReference type="ARBA" id="ARBA00022801"/>
    </source>
</evidence>
<dbReference type="Proteomes" id="UP000198832">
    <property type="component" value="Unassembled WGS sequence"/>
</dbReference>
<evidence type="ECO:0000256" key="1">
    <source>
        <dbReference type="ARBA" id="ARBA00006139"/>
    </source>
</evidence>
<dbReference type="InterPro" id="IPR001872">
    <property type="entry name" value="Peptidase_A8"/>
</dbReference>
<evidence type="ECO:0000256" key="10">
    <source>
        <dbReference type="RuleBase" id="RU004181"/>
    </source>
</evidence>
<reference evidence="11 12" key="1">
    <citation type="submission" date="2016-10" db="EMBL/GenBank/DDBJ databases">
        <authorList>
            <person name="de Groot N.N."/>
        </authorList>
    </citation>
    <scope>NUCLEOTIDE SEQUENCE [LARGE SCALE GENOMIC DNA]</scope>
    <source>
        <strain evidence="11 12">CGMCC 1.7056</strain>
    </source>
</reference>
<feature type="transmembrane region" description="Helical" evidence="9">
    <location>
        <begin position="60"/>
        <end position="80"/>
    </location>
</feature>
<protein>
    <recommendedName>
        <fullName evidence="9">Lipoprotein signal peptidase</fullName>
        <ecNumber evidence="9">3.4.23.36</ecNumber>
    </recommendedName>
    <alternativeName>
        <fullName evidence="9">Prolipoprotein signal peptidase</fullName>
    </alternativeName>
    <alternativeName>
        <fullName evidence="9">Signal peptidase II</fullName>
        <shortName evidence="9">SPase II</shortName>
    </alternativeName>
</protein>
<keyword evidence="5 9" id="KW-0064">Aspartyl protease</keyword>
<dbReference type="GO" id="GO:0004190">
    <property type="term" value="F:aspartic-type endopeptidase activity"/>
    <property type="evidence" value="ECO:0007669"/>
    <property type="project" value="UniProtKB-UniRule"/>
</dbReference>
<dbReference type="STRING" id="574651.SAMN04487968_103180"/>
<comment type="similarity">
    <text evidence="1 9 10">Belongs to the peptidase A8 family.</text>
</comment>
<keyword evidence="2 9" id="KW-1003">Cell membrane</keyword>
<dbReference type="GO" id="GO:0006508">
    <property type="term" value="P:proteolysis"/>
    <property type="evidence" value="ECO:0007669"/>
    <property type="project" value="UniProtKB-KW"/>
</dbReference>
<evidence type="ECO:0000256" key="4">
    <source>
        <dbReference type="ARBA" id="ARBA00022692"/>
    </source>
</evidence>